<dbReference type="Gene3D" id="3.30.70.270">
    <property type="match status" value="1"/>
</dbReference>
<keyword evidence="1" id="KW-1133">Transmembrane helix</keyword>
<evidence type="ECO:0000313" key="4">
    <source>
        <dbReference type="EMBL" id="KGM09844.1"/>
    </source>
</evidence>
<dbReference type="EMBL" id="AXCY01000074">
    <property type="protein sequence ID" value="KGM09844.1"/>
    <property type="molecule type" value="Genomic_DNA"/>
</dbReference>
<accession>A0A0A0BRU4</accession>
<organism evidence="4 5">
    <name type="scientific">Cellulomonas carbonis T26</name>
    <dbReference type="NCBI Taxonomy" id="947969"/>
    <lineage>
        <taxon>Bacteria</taxon>
        <taxon>Bacillati</taxon>
        <taxon>Actinomycetota</taxon>
        <taxon>Actinomycetes</taxon>
        <taxon>Micrococcales</taxon>
        <taxon>Cellulomonadaceae</taxon>
        <taxon>Cellulomonas</taxon>
    </lineage>
</organism>
<dbReference type="InterPro" id="IPR029787">
    <property type="entry name" value="Nucleotide_cyclase"/>
</dbReference>
<feature type="domain" description="EAL" evidence="2">
    <location>
        <begin position="403"/>
        <end position="656"/>
    </location>
</feature>
<dbReference type="Pfam" id="PF00563">
    <property type="entry name" value="EAL"/>
    <property type="match status" value="1"/>
</dbReference>
<dbReference type="Proteomes" id="UP000029839">
    <property type="component" value="Unassembled WGS sequence"/>
</dbReference>
<dbReference type="PANTHER" id="PTHR44757:SF2">
    <property type="entry name" value="BIOFILM ARCHITECTURE MAINTENANCE PROTEIN MBAA"/>
    <property type="match status" value="1"/>
</dbReference>
<proteinExistence type="predicted"/>
<comment type="caution">
    <text evidence="4">The sequence shown here is derived from an EMBL/GenBank/DDBJ whole genome shotgun (WGS) entry which is preliminary data.</text>
</comment>
<keyword evidence="5" id="KW-1185">Reference proteome</keyword>
<dbReference type="AlphaFoldDB" id="A0A0A0BRU4"/>
<feature type="transmembrane region" description="Helical" evidence="1">
    <location>
        <begin position="181"/>
        <end position="202"/>
    </location>
</feature>
<feature type="domain" description="GGDEF" evidence="3">
    <location>
        <begin position="264"/>
        <end position="394"/>
    </location>
</feature>
<dbReference type="PROSITE" id="PS50887">
    <property type="entry name" value="GGDEF"/>
    <property type="match status" value="1"/>
</dbReference>
<dbReference type="InterPro" id="IPR035919">
    <property type="entry name" value="EAL_sf"/>
</dbReference>
<dbReference type="InterPro" id="IPR043128">
    <property type="entry name" value="Rev_trsase/Diguanyl_cyclase"/>
</dbReference>
<dbReference type="InterPro" id="IPR000160">
    <property type="entry name" value="GGDEF_dom"/>
</dbReference>
<dbReference type="SUPFAM" id="SSF141868">
    <property type="entry name" value="EAL domain-like"/>
    <property type="match status" value="1"/>
</dbReference>
<keyword evidence="1" id="KW-0812">Transmembrane</keyword>
<evidence type="ECO:0000256" key="1">
    <source>
        <dbReference type="SAM" id="Phobius"/>
    </source>
</evidence>
<dbReference type="InterPro" id="IPR001633">
    <property type="entry name" value="EAL_dom"/>
</dbReference>
<dbReference type="CDD" id="cd01949">
    <property type="entry name" value="GGDEF"/>
    <property type="match status" value="1"/>
</dbReference>
<evidence type="ECO:0000259" key="3">
    <source>
        <dbReference type="PROSITE" id="PS50887"/>
    </source>
</evidence>
<protein>
    <submittedName>
        <fullName evidence="4">Phosphodiesterase</fullName>
    </submittedName>
</protein>
<keyword evidence="1" id="KW-0472">Membrane</keyword>
<dbReference type="Gene3D" id="3.20.20.450">
    <property type="entry name" value="EAL domain"/>
    <property type="match status" value="1"/>
</dbReference>
<evidence type="ECO:0000313" key="5">
    <source>
        <dbReference type="Proteomes" id="UP000029839"/>
    </source>
</evidence>
<dbReference type="SMART" id="SM00267">
    <property type="entry name" value="GGDEF"/>
    <property type="match status" value="1"/>
</dbReference>
<sequence>MLYPYVALVAALGFTGLTIALVGTPWSTFTVSAIGPYVFLSLAAVIGEVRPLPVPRGDDPAETISTSAPFILALLALGGVGVAVAVQAVASVVDDVVNRRDWRKSAFNTGQYALSLLVGRSVYCALTGTAFFAGPAEVTTSDLGPLLLAGVSMVAVNRLLVAGVVALAVGQRLLVVLRDDAHFLLATNAVLLSVGAIAAHVALDGVGVLALLTTPVIAAYLTTAAAIRQAHLASHDALTGLRSRDRLHKDLDRACVGARRTEGPGPGLVLIDLDHFKHVNDSLGHLVGDQLLRQVADRITTALDDECVAYRLGGDEFAVVVEGDESRTQEVAAAILGALSAPMTVSEVEILVRASAGLAIAPHHGDDAGTLMKNADIALYHAKLDRDRTCTYSARYAVNTVERLRLLTDLRAAIDAGQLAVEYQPQVDLVTRRVVAVEALIRWRHPERGMVPPDSFIPLAENSGLIGELTEYVLDTALATLAGWRRSGHDIRMSVNLSARHLSELSLPRVVTESLDRHGVPASSLVLEVTETGILSDPARVDLIIGALRLFGVGIAVDDYGTGHASLGYLKRLDIDELKIDRSFVSDMGRDAQDHAIVRSTLALARDLGLRVVAEGIEEESTAAELRALGCDVGQGYHLGRPVPAAEVVRILDEQTVPVPPRPATV</sequence>
<feature type="transmembrane region" description="Helical" evidence="1">
    <location>
        <begin position="67"/>
        <end position="93"/>
    </location>
</feature>
<dbReference type="SUPFAM" id="SSF55073">
    <property type="entry name" value="Nucleotide cyclase"/>
    <property type="match status" value="1"/>
</dbReference>
<dbReference type="PANTHER" id="PTHR44757">
    <property type="entry name" value="DIGUANYLATE CYCLASE DGCP"/>
    <property type="match status" value="1"/>
</dbReference>
<gene>
    <name evidence="4" type="ORF">N868_18400</name>
</gene>
<dbReference type="Pfam" id="PF00990">
    <property type="entry name" value="GGDEF"/>
    <property type="match status" value="1"/>
</dbReference>
<feature type="transmembrane region" description="Helical" evidence="1">
    <location>
        <begin position="114"/>
        <end position="134"/>
    </location>
</feature>
<evidence type="ECO:0000259" key="2">
    <source>
        <dbReference type="PROSITE" id="PS50883"/>
    </source>
</evidence>
<reference evidence="4 5" key="2">
    <citation type="journal article" date="2015" name="Stand. Genomic Sci.">
        <title>Draft genome sequence of Cellulomonas carbonis T26(T) and comparative analysis of six Cellulomonas genomes.</title>
        <authorList>
            <person name="Zhuang W."/>
            <person name="Zhang S."/>
            <person name="Xia X."/>
            <person name="Wang G."/>
        </authorList>
    </citation>
    <scope>NUCLEOTIDE SEQUENCE [LARGE SCALE GENOMIC DNA]</scope>
    <source>
        <strain evidence="4 5">T26</strain>
    </source>
</reference>
<dbReference type="OrthoDB" id="23692at2"/>
<feature type="transmembrane region" description="Helical" evidence="1">
    <location>
        <begin position="6"/>
        <end position="22"/>
    </location>
</feature>
<dbReference type="SMART" id="SM00052">
    <property type="entry name" value="EAL"/>
    <property type="match status" value="1"/>
</dbReference>
<feature type="transmembrane region" description="Helical" evidence="1">
    <location>
        <begin position="146"/>
        <end position="169"/>
    </location>
</feature>
<dbReference type="InterPro" id="IPR052155">
    <property type="entry name" value="Biofilm_reg_signaling"/>
</dbReference>
<name>A0A0A0BRU4_9CELL</name>
<dbReference type="PROSITE" id="PS50883">
    <property type="entry name" value="EAL"/>
    <property type="match status" value="1"/>
</dbReference>
<dbReference type="NCBIfam" id="TIGR00254">
    <property type="entry name" value="GGDEF"/>
    <property type="match status" value="1"/>
</dbReference>
<reference evidence="4 5" key="1">
    <citation type="submission" date="2013-08" db="EMBL/GenBank/DDBJ databases">
        <title>Genome sequencing of Cellulomonas carbonis T26.</title>
        <authorList>
            <person name="Chen F."/>
            <person name="Li Y."/>
            <person name="Wang G."/>
        </authorList>
    </citation>
    <scope>NUCLEOTIDE SEQUENCE [LARGE SCALE GENOMIC DNA]</scope>
    <source>
        <strain evidence="4 5">T26</strain>
    </source>
</reference>
<dbReference type="CDD" id="cd01948">
    <property type="entry name" value="EAL"/>
    <property type="match status" value="1"/>
</dbReference>